<dbReference type="InterPro" id="IPR001155">
    <property type="entry name" value="OxRdtase_FMN_N"/>
</dbReference>
<evidence type="ECO:0000256" key="7">
    <source>
        <dbReference type="ARBA" id="ARBA00023002"/>
    </source>
</evidence>
<sequence>MTTDHPHLLSPLDIRHADGSVTTLRNRVMMGSMHTGLEEQPDGIARMAAFYAERAAGGVALIVTGGLSPNAEGNMFAGMRTLQTDADAAPHRAITDAVHAHGALIAQQLLHAGRYANHPHGVAPSALKSPIAAATPRAMSEEDIQRTLDDYAHAATLAQSVGYDGVEIMGAEGYLINQFATPRANQRQDAWGGSTENRLRFAIEAVRRTRAATGPGFLIIYRLSMLDLVEGGCTWDEVVALARAVEAAGASLINPYVGWHEARVPTIATLVPRAAFRDVTARLKRELRLPVVASNRINDPAVAEAILADGGADLISMARPLLADPDFVNKARAGRADEINVCIACNQGCLDAAFSGRITGCMVNPRACRETELRPQPTTQPRKLAVVGAGPGGLAAAVAAAQRGHAVTLFEAAPAIGGQFQLAQRIPGKEEYAGTVRYFGTQLQRAGVHLQLGQRVDAAHLAQAGFEHVIVATGIRPRALAIPGADLPGVVGYAEVVTGQVRLGERVAIVGAGGIGFDVAELLTHEDLGTRDEREHFAATWGIDYQVGSPGGLRPPAPPCPPRQVWLLQRKAEALGKRLGKTTGWIRRALLLRRGVHLLGGVAYERIETQGQALRVHLTVAGEPRVLTVDNVVVCAGQESEDRLLAALQAAGVPATAIGGARAAGELDATRAIDEGVRLAAAL</sequence>
<name>A0ABQ6C932_9BURK</name>
<dbReference type="InterPro" id="IPR023753">
    <property type="entry name" value="FAD/NAD-binding_dom"/>
</dbReference>
<keyword evidence="7" id="KW-0560">Oxidoreductase</keyword>
<comment type="similarity">
    <text evidence="3">In the N-terminal section; belongs to the NADH:flavin oxidoreductase/NADH oxidase family.</text>
</comment>
<dbReference type="CDD" id="cd02930">
    <property type="entry name" value="DCR_FMN"/>
    <property type="match status" value="1"/>
</dbReference>
<organism evidence="12 13">
    <name type="scientific">Hydrogenophaga electricum</name>
    <dbReference type="NCBI Taxonomy" id="1230953"/>
    <lineage>
        <taxon>Bacteria</taxon>
        <taxon>Pseudomonadati</taxon>
        <taxon>Pseudomonadota</taxon>
        <taxon>Betaproteobacteria</taxon>
        <taxon>Burkholderiales</taxon>
        <taxon>Comamonadaceae</taxon>
        <taxon>Hydrogenophaga</taxon>
    </lineage>
</organism>
<keyword evidence="4" id="KW-0285">Flavoprotein</keyword>
<evidence type="ECO:0000259" key="11">
    <source>
        <dbReference type="Pfam" id="PF07992"/>
    </source>
</evidence>
<protein>
    <submittedName>
        <fullName evidence="12">2,4-dienoyl-CoA reductase</fullName>
    </submittedName>
</protein>
<evidence type="ECO:0000259" key="10">
    <source>
        <dbReference type="Pfam" id="PF00724"/>
    </source>
</evidence>
<evidence type="ECO:0000256" key="4">
    <source>
        <dbReference type="ARBA" id="ARBA00022630"/>
    </source>
</evidence>
<keyword evidence="5" id="KW-0288">FMN</keyword>
<dbReference type="EMBL" id="BSPB01000065">
    <property type="protein sequence ID" value="GLS16580.1"/>
    <property type="molecule type" value="Genomic_DNA"/>
</dbReference>
<dbReference type="SUPFAM" id="SSF51971">
    <property type="entry name" value="Nucleotide-binding domain"/>
    <property type="match status" value="1"/>
</dbReference>
<feature type="domain" description="FAD/NAD(P)-binding" evidence="11">
    <location>
        <begin position="383"/>
        <end position="659"/>
    </location>
</feature>
<evidence type="ECO:0000256" key="9">
    <source>
        <dbReference type="ARBA" id="ARBA00023014"/>
    </source>
</evidence>
<comment type="cofactor">
    <cofactor evidence="2">
        <name>[4Fe-4S] cluster</name>
        <dbReference type="ChEBI" id="CHEBI:49883"/>
    </cofactor>
</comment>
<evidence type="ECO:0000256" key="8">
    <source>
        <dbReference type="ARBA" id="ARBA00023004"/>
    </source>
</evidence>
<keyword evidence="8" id="KW-0408">Iron</keyword>
<dbReference type="PANTHER" id="PTHR42917">
    <property type="entry name" value="2,4-DIENOYL-COA REDUCTASE"/>
    <property type="match status" value="1"/>
</dbReference>
<proteinExistence type="inferred from homology"/>
<evidence type="ECO:0000313" key="12">
    <source>
        <dbReference type="EMBL" id="GLS16580.1"/>
    </source>
</evidence>
<evidence type="ECO:0000256" key="3">
    <source>
        <dbReference type="ARBA" id="ARBA00011048"/>
    </source>
</evidence>
<dbReference type="Pfam" id="PF00724">
    <property type="entry name" value="Oxidored_FMN"/>
    <property type="match status" value="1"/>
</dbReference>
<comment type="cofactor">
    <cofactor evidence="1">
        <name>FMN</name>
        <dbReference type="ChEBI" id="CHEBI:58210"/>
    </cofactor>
</comment>
<dbReference type="PANTHER" id="PTHR42917:SF2">
    <property type="entry name" value="2,4-DIENOYL-COA REDUCTASE [(2E)-ENOYL-COA-PRODUCING]"/>
    <property type="match status" value="1"/>
</dbReference>
<keyword evidence="6" id="KW-0479">Metal-binding</keyword>
<dbReference type="InterPro" id="IPR036188">
    <property type="entry name" value="FAD/NAD-bd_sf"/>
</dbReference>
<dbReference type="InterPro" id="IPR013785">
    <property type="entry name" value="Aldolase_TIM"/>
</dbReference>
<evidence type="ECO:0000256" key="5">
    <source>
        <dbReference type="ARBA" id="ARBA00022643"/>
    </source>
</evidence>
<comment type="caution">
    <text evidence="12">The sequence shown here is derived from an EMBL/GenBank/DDBJ whole genome shotgun (WGS) entry which is preliminary data.</text>
</comment>
<dbReference type="PRINTS" id="PR00469">
    <property type="entry name" value="PNDRDTASEII"/>
</dbReference>
<dbReference type="InterPro" id="IPR051793">
    <property type="entry name" value="NADH:flavin_oxidoreductase"/>
</dbReference>
<dbReference type="Proteomes" id="UP001156903">
    <property type="component" value="Unassembled WGS sequence"/>
</dbReference>
<dbReference type="PRINTS" id="PR00368">
    <property type="entry name" value="FADPNR"/>
</dbReference>
<evidence type="ECO:0000256" key="2">
    <source>
        <dbReference type="ARBA" id="ARBA00001966"/>
    </source>
</evidence>
<reference evidence="13" key="1">
    <citation type="journal article" date="2019" name="Int. J. Syst. Evol. Microbiol.">
        <title>The Global Catalogue of Microorganisms (GCM) 10K type strain sequencing project: providing services to taxonomists for standard genome sequencing and annotation.</title>
        <authorList>
            <consortium name="The Broad Institute Genomics Platform"/>
            <consortium name="The Broad Institute Genome Sequencing Center for Infectious Disease"/>
            <person name="Wu L."/>
            <person name="Ma J."/>
        </authorList>
    </citation>
    <scope>NUCLEOTIDE SEQUENCE [LARGE SCALE GENOMIC DNA]</scope>
    <source>
        <strain evidence="13">NBRC 109341</strain>
    </source>
</reference>
<dbReference type="SUPFAM" id="SSF51395">
    <property type="entry name" value="FMN-linked oxidoreductases"/>
    <property type="match status" value="1"/>
</dbReference>
<keyword evidence="13" id="KW-1185">Reference proteome</keyword>
<dbReference type="Gene3D" id="3.50.50.60">
    <property type="entry name" value="FAD/NAD(P)-binding domain"/>
    <property type="match status" value="1"/>
</dbReference>
<accession>A0ABQ6C932</accession>
<evidence type="ECO:0000313" key="13">
    <source>
        <dbReference type="Proteomes" id="UP001156903"/>
    </source>
</evidence>
<dbReference type="SUPFAM" id="SSF51905">
    <property type="entry name" value="FAD/NAD(P)-binding domain"/>
    <property type="match status" value="1"/>
</dbReference>
<gene>
    <name evidence="12" type="ORF">GCM10007935_40220</name>
</gene>
<dbReference type="Gene3D" id="3.20.20.70">
    <property type="entry name" value="Aldolase class I"/>
    <property type="match status" value="1"/>
</dbReference>
<dbReference type="Gene3D" id="3.40.50.720">
    <property type="entry name" value="NAD(P)-binding Rossmann-like Domain"/>
    <property type="match status" value="1"/>
</dbReference>
<evidence type="ECO:0000256" key="1">
    <source>
        <dbReference type="ARBA" id="ARBA00001917"/>
    </source>
</evidence>
<dbReference type="RefSeq" id="WP_284309300.1">
    <property type="nucleotide sequence ID" value="NZ_BSPB01000065.1"/>
</dbReference>
<keyword evidence="9" id="KW-0411">Iron-sulfur</keyword>
<feature type="domain" description="NADH:flavin oxidoreductase/NADH oxidase N-terminal" evidence="10">
    <location>
        <begin position="20"/>
        <end position="338"/>
    </location>
</feature>
<dbReference type="Pfam" id="PF07992">
    <property type="entry name" value="Pyr_redox_2"/>
    <property type="match status" value="1"/>
</dbReference>
<evidence type="ECO:0000256" key="6">
    <source>
        <dbReference type="ARBA" id="ARBA00022723"/>
    </source>
</evidence>